<reference evidence="2 3" key="1">
    <citation type="journal article" date="2018" name="Elife">
        <title>Discovery and characterization of a prevalent human gut bacterial enzyme sufficient for the inactivation of a family of plant toxins.</title>
        <authorList>
            <person name="Koppel N."/>
            <person name="Bisanz J.E."/>
            <person name="Pandelia M.E."/>
            <person name="Turnbaugh P.J."/>
            <person name="Balskus E.P."/>
        </authorList>
    </citation>
    <scope>NUCLEOTIDE SEQUENCE [LARGE SCALE GENOMIC DNA]</scope>
    <source>
        <strain evidence="2 3">DSM 16107</strain>
    </source>
</reference>
<evidence type="ECO:0008006" key="4">
    <source>
        <dbReference type="Google" id="ProtNLM"/>
    </source>
</evidence>
<accession>A0ABX9HF13</accession>
<dbReference type="Pfam" id="PF13479">
    <property type="entry name" value="AAA_24"/>
    <property type="match status" value="1"/>
</dbReference>
<name>A0ABX9HF13_9ACTN</name>
<feature type="non-terminal residue" evidence="2">
    <location>
        <position position="277"/>
    </location>
</feature>
<sequence length="277" mass="30009">MNIKTGTVPSAQKVVVYGPEGIGKTTFAAEFPDPLFIDTEGGTKHLDVRRADPSPTSWEMLLGYVREVAADPSLCATLVIDTADWAEQLCIAHVCAKQGINGIEALNYGKGYVYVKEEFGKLLNLLQDVVERGVNVVVCAHSQIRKFEQPDEMGAYDRWELKLSKQTAPLVKEWADMLLFASYKTIVTVQDNGKGKAQGAQRVMRTEHAAAWDAKNRCGLPAEAGLDYSAIAAHIPTRQAAAPAPRPAAAEPQAAEAPKPVRTIVYNQDGSVASQTT</sequence>
<keyword evidence="3" id="KW-1185">Reference proteome</keyword>
<feature type="compositionally biased region" description="Low complexity" evidence="1">
    <location>
        <begin position="239"/>
        <end position="258"/>
    </location>
</feature>
<evidence type="ECO:0000313" key="2">
    <source>
        <dbReference type="EMBL" id="RDB63649.1"/>
    </source>
</evidence>
<evidence type="ECO:0000256" key="1">
    <source>
        <dbReference type="SAM" id="MobiDB-lite"/>
    </source>
</evidence>
<feature type="region of interest" description="Disordered" evidence="1">
    <location>
        <begin position="239"/>
        <end position="277"/>
    </location>
</feature>
<dbReference type="Proteomes" id="UP000253817">
    <property type="component" value="Unassembled WGS sequence"/>
</dbReference>
<proteinExistence type="predicted"/>
<dbReference type="SUPFAM" id="SSF52540">
    <property type="entry name" value="P-loop containing nucleoside triphosphate hydrolases"/>
    <property type="match status" value="1"/>
</dbReference>
<dbReference type="RefSeq" id="WP_114547861.1">
    <property type="nucleotide sequence ID" value="NZ_PPTT01000048.1"/>
</dbReference>
<gene>
    <name evidence="2" type="ORF">C1876_16760</name>
</gene>
<protein>
    <recommendedName>
        <fullName evidence="4">ATP-binding protein</fullName>
    </recommendedName>
</protein>
<evidence type="ECO:0000313" key="3">
    <source>
        <dbReference type="Proteomes" id="UP000253817"/>
    </source>
</evidence>
<organism evidence="2 3">
    <name type="scientific">Eggerthella sinensis</name>
    <dbReference type="NCBI Taxonomy" id="242230"/>
    <lineage>
        <taxon>Bacteria</taxon>
        <taxon>Bacillati</taxon>
        <taxon>Actinomycetota</taxon>
        <taxon>Coriobacteriia</taxon>
        <taxon>Eggerthellales</taxon>
        <taxon>Eggerthellaceae</taxon>
        <taxon>Eggerthella</taxon>
    </lineage>
</organism>
<dbReference type="InterPro" id="IPR027417">
    <property type="entry name" value="P-loop_NTPase"/>
</dbReference>
<feature type="compositionally biased region" description="Polar residues" evidence="1">
    <location>
        <begin position="265"/>
        <end position="277"/>
    </location>
</feature>
<comment type="caution">
    <text evidence="2">The sequence shown here is derived from an EMBL/GenBank/DDBJ whole genome shotgun (WGS) entry which is preliminary data.</text>
</comment>
<dbReference type="EMBL" id="PPTT01000048">
    <property type="protein sequence ID" value="RDB63649.1"/>
    <property type="molecule type" value="Genomic_DNA"/>
</dbReference>